<feature type="compositionally biased region" description="Basic and acidic residues" evidence="1">
    <location>
        <begin position="122"/>
        <end position="142"/>
    </location>
</feature>
<dbReference type="EMBL" id="DS547155">
    <property type="protein sequence ID" value="EDR00022.1"/>
    <property type="molecule type" value="Genomic_DNA"/>
</dbReference>
<dbReference type="RefSeq" id="XP_001889331.1">
    <property type="nucleotide sequence ID" value="XM_001889296.1"/>
</dbReference>
<gene>
    <name evidence="2" type="ORF">LACBIDRAFT_314934</name>
</gene>
<evidence type="ECO:0000313" key="3">
    <source>
        <dbReference type="Proteomes" id="UP000001194"/>
    </source>
</evidence>
<sequence>MESKRMIRSVGQRVHQIPLLFQLQMGSQMTPPLPSKTAPPSYLQRTFYDAVVPELPKVTHPLEYACIAYKVLYREYEETRRSLNVLLESRAHAEDQLQQLEVIIAMRRAAMELRGNSSGENHSVEKRDDASGENHPMDKMDEGPDLGNAVVDLTEDMDDSL</sequence>
<dbReference type="OrthoDB" id="3106503at2759"/>
<protein>
    <submittedName>
        <fullName evidence="2">Predicted protein</fullName>
    </submittedName>
</protein>
<dbReference type="KEGG" id="lbc:LACBIDRAFT_314934"/>
<feature type="region of interest" description="Disordered" evidence="1">
    <location>
        <begin position="114"/>
        <end position="161"/>
    </location>
</feature>
<dbReference type="GeneID" id="6084993"/>
<dbReference type="InParanoid" id="B0DZH7"/>
<dbReference type="AlphaFoldDB" id="B0DZH7"/>
<proteinExistence type="predicted"/>
<organism evidence="3">
    <name type="scientific">Laccaria bicolor (strain S238N-H82 / ATCC MYA-4686)</name>
    <name type="common">Bicoloured deceiver</name>
    <name type="synonym">Laccaria laccata var. bicolor</name>
    <dbReference type="NCBI Taxonomy" id="486041"/>
    <lineage>
        <taxon>Eukaryota</taxon>
        <taxon>Fungi</taxon>
        <taxon>Dikarya</taxon>
        <taxon>Basidiomycota</taxon>
        <taxon>Agaricomycotina</taxon>
        <taxon>Agaricomycetes</taxon>
        <taxon>Agaricomycetidae</taxon>
        <taxon>Agaricales</taxon>
        <taxon>Agaricineae</taxon>
        <taxon>Hydnangiaceae</taxon>
        <taxon>Laccaria</taxon>
    </lineage>
</organism>
<evidence type="ECO:0000313" key="2">
    <source>
        <dbReference type="EMBL" id="EDR00022.1"/>
    </source>
</evidence>
<evidence type="ECO:0000256" key="1">
    <source>
        <dbReference type="SAM" id="MobiDB-lite"/>
    </source>
</evidence>
<name>B0DZH7_LACBS</name>
<dbReference type="Proteomes" id="UP000001194">
    <property type="component" value="Unassembled WGS sequence"/>
</dbReference>
<accession>B0DZH7</accession>
<keyword evidence="3" id="KW-1185">Reference proteome</keyword>
<dbReference type="HOGENOM" id="CLU_1644013_0_0_1"/>
<reference evidence="2 3" key="1">
    <citation type="journal article" date="2008" name="Nature">
        <title>The genome of Laccaria bicolor provides insights into mycorrhizal symbiosis.</title>
        <authorList>
            <person name="Martin F."/>
            <person name="Aerts A."/>
            <person name="Ahren D."/>
            <person name="Brun A."/>
            <person name="Danchin E.G.J."/>
            <person name="Duchaussoy F."/>
            <person name="Gibon J."/>
            <person name="Kohler A."/>
            <person name="Lindquist E."/>
            <person name="Pereda V."/>
            <person name="Salamov A."/>
            <person name="Shapiro H.J."/>
            <person name="Wuyts J."/>
            <person name="Blaudez D."/>
            <person name="Buee M."/>
            <person name="Brokstein P."/>
            <person name="Canbaeck B."/>
            <person name="Cohen D."/>
            <person name="Courty P.E."/>
            <person name="Coutinho P.M."/>
            <person name="Delaruelle C."/>
            <person name="Detter J.C."/>
            <person name="Deveau A."/>
            <person name="DiFazio S."/>
            <person name="Duplessis S."/>
            <person name="Fraissinet-Tachet L."/>
            <person name="Lucic E."/>
            <person name="Frey-Klett P."/>
            <person name="Fourrey C."/>
            <person name="Feussner I."/>
            <person name="Gay G."/>
            <person name="Grimwood J."/>
            <person name="Hoegger P.J."/>
            <person name="Jain P."/>
            <person name="Kilaru S."/>
            <person name="Labbe J."/>
            <person name="Lin Y.C."/>
            <person name="Legue V."/>
            <person name="Le Tacon F."/>
            <person name="Marmeisse R."/>
            <person name="Melayah D."/>
            <person name="Montanini B."/>
            <person name="Muratet M."/>
            <person name="Nehls U."/>
            <person name="Niculita-Hirzel H."/>
            <person name="Oudot-Le Secq M.P."/>
            <person name="Peter M."/>
            <person name="Quesneville H."/>
            <person name="Rajashekar B."/>
            <person name="Reich M."/>
            <person name="Rouhier N."/>
            <person name="Schmutz J."/>
            <person name="Yin T."/>
            <person name="Chalot M."/>
            <person name="Henrissat B."/>
            <person name="Kuees U."/>
            <person name="Lucas S."/>
            <person name="Van de Peer Y."/>
            <person name="Podila G.K."/>
            <person name="Polle A."/>
            <person name="Pukkila P.J."/>
            <person name="Richardson P.M."/>
            <person name="Rouze P."/>
            <person name="Sanders I.R."/>
            <person name="Stajich J.E."/>
            <person name="Tunlid A."/>
            <person name="Tuskan G."/>
            <person name="Grigoriev I.V."/>
        </authorList>
    </citation>
    <scope>NUCLEOTIDE SEQUENCE [LARGE SCALE GENOMIC DNA]</scope>
    <source>
        <strain evidence="3">S238N-H82 / ATCC MYA-4686</strain>
    </source>
</reference>